<protein>
    <recommendedName>
        <fullName evidence="4">Lipoprotein</fullName>
    </recommendedName>
</protein>
<keyword evidence="1" id="KW-0175">Coiled coil</keyword>
<evidence type="ECO:0000256" key="1">
    <source>
        <dbReference type="SAM" id="Coils"/>
    </source>
</evidence>
<dbReference type="AlphaFoldDB" id="A0AAW9S9D7"/>
<dbReference type="PROSITE" id="PS51257">
    <property type="entry name" value="PROKAR_LIPOPROTEIN"/>
    <property type="match status" value="1"/>
</dbReference>
<evidence type="ECO:0000313" key="2">
    <source>
        <dbReference type="EMBL" id="MEN7549631.1"/>
    </source>
</evidence>
<organism evidence="2 3">
    <name type="scientific">Rapidithrix thailandica</name>
    <dbReference type="NCBI Taxonomy" id="413964"/>
    <lineage>
        <taxon>Bacteria</taxon>
        <taxon>Pseudomonadati</taxon>
        <taxon>Bacteroidota</taxon>
        <taxon>Cytophagia</taxon>
        <taxon>Cytophagales</taxon>
        <taxon>Flammeovirgaceae</taxon>
        <taxon>Rapidithrix</taxon>
    </lineage>
</organism>
<dbReference type="RefSeq" id="WP_346822410.1">
    <property type="nucleotide sequence ID" value="NZ_JBDKWZ010000009.1"/>
</dbReference>
<proteinExistence type="predicted"/>
<accession>A0AAW9S9D7</accession>
<name>A0AAW9S9D7_9BACT</name>
<evidence type="ECO:0000313" key="3">
    <source>
        <dbReference type="Proteomes" id="UP001403385"/>
    </source>
</evidence>
<gene>
    <name evidence="2" type="ORF">AAG747_17030</name>
</gene>
<reference evidence="2 3" key="1">
    <citation type="submission" date="2024-04" db="EMBL/GenBank/DDBJ databases">
        <title>Novel genus in family Flammeovirgaceae.</title>
        <authorList>
            <person name="Nguyen T.H."/>
            <person name="Vuong T.Q."/>
            <person name="Le H."/>
            <person name="Kim S.-G."/>
        </authorList>
    </citation>
    <scope>NUCLEOTIDE SEQUENCE [LARGE SCALE GENOMIC DNA]</scope>
    <source>
        <strain evidence="2 3">JCM 23209</strain>
    </source>
</reference>
<keyword evidence="3" id="KW-1185">Reference proteome</keyword>
<sequence length="252" mass="29332">MKLQYFYPILFLFVTACGLKQENEQLKTEVAELKQQMEETEKVNETLGKQMDEVAVLLDSIEASEAMIDISLEKGTTFADYDTRLHAISRYMEETRLKIQELENTLDKSKGQNKMYARLVSTLKSELAEKELKIKTLNEQITTYKKENEALMKTVDLQNEELEARDQELMLKKQELEELDVKVKGMLAEAKKAEADALYAQAQTQEEVAKRTKFAPKKKKREYKAAYDLYQKAFEAGRTDAYEKMEELKDKY</sequence>
<feature type="coiled-coil region" evidence="1">
    <location>
        <begin position="16"/>
        <end position="50"/>
    </location>
</feature>
<dbReference type="Proteomes" id="UP001403385">
    <property type="component" value="Unassembled WGS sequence"/>
</dbReference>
<dbReference type="EMBL" id="JBDKWZ010000009">
    <property type="protein sequence ID" value="MEN7549631.1"/>
    <property type="molecule type" value="Genomic_DNA"/>
</dbReference>
<comment type="caution">
    <text evidence="2">The sequence shown here is derived from an EMBL/GenBank/DDBJ whole genome shotgun (WGS) entry which is preliminary data.</text>
</comment>
<evidence type="ECO:0008006" key="4">
    <source>
        <dbReference type="Google" id="ProtNLM"/>
    </source>
</evidence>
<feature type="coiled-coil region" evidence="1">
    <location>
        <begin position="85"/>
        <end position="196"/>
    </location>
</feature>